<sequence>MLPVCSATSSCSTHSQICIQGGLRSISPYCTTSDVRCNVVDRVVPDLLNRAQLQGVCLGKQPVKISYSNFMENCEHSGSSVVINRLSLKVPDYHQFELLSSGNFTGRINKSFATRTGDIEFVENSSQEDLTVFTNQLIDESDIAPELSSPDSMLNMDVIQDDSSLPPDTFNMDTESLSGIRTSAEDVVAESNKSISDLVNEGENFLNSSLDKVTSSIRSAFKEASDAVDNATVELKSATDGTGELAGNKLSAFSSDLKEAFGRLGITAVDGLRQSIVVVEDSIAKAFTSAGYGYGSLKELLPSEIQDALKVPENKLAEFLRPVGSAFQQGYSTLQGLEEKLGLDPNDQIIPFILFIGVSTTVWVCYWIFNYSGYTGDLSPRSTLELLTGKKEGVLIDIRPEDLRERDGIPDLRRSARYRYTNIVLPEVDISVRKLLKGGGNLDDSLTAVVIRNLKIVQDRSKVIVMDANGARSKGIARALRKLGVKNSYLVQGGFQSWVRGGLPFKELRPETTLTILNEDAEAIIQDFNPTPLRLLGYGLGLIAVSYAAIEWEKTLQLIGVVGLGQSIYRRVASYENADDFKQDVRLLLAPVKLGGQAISWATGKLETNRNGLPTSPSSLDVQSRVLQAAAKHESQPSDNEETENLSPELTRPTKENMDLSEA</sequence>
<reference evidence="3 4" key="1">
    <citation type="submission" date="2024-11" db="EMBL/GenBank/DDBJ databases">
        <title>A near-complete genome assembly of Cinchona calisaya.</title>
        <authorList>
            <person name="Lian D.C."/>
            <person name="Zhao X.W."/>
            <person name="Wei L."/>
        </authorList>
    </citation>
    <scope>NUCLEOTIDE SEQUENCE [LARGE SCALE GENOMIC DNA]</scope>
    <source>
        <tissue evidence="3">Nenye</tissue>
    </source>
</reference>
<dbReference type="CDD" id="cd00158">
    <property type="entry name" value="RHOD"/>
    <property type="match status" value="1"/>
</dbReference>
<organism evidence="3 4">
    <name type="scientific">Cinchona calisaya</name>
    <dbReference type="NCBI Taxonomy" id="153742"/>
    <lineage>
        <taxon>Eukaryota</taxon>
        <taxon>Viridiplantae</taxon>
        <taxon>Streptophyta</taxon>
        <taxon>Embryophyta</taxon>
        <taxon>Tracheophyta</taxon>
        <taxon>Spermatophyta</taxon>
        <taxon>Magnoliopsida</taxon>
        <taxon>eudicotyledons</taxon>
        <taxon>Gunneridae</taxon>
        <taxon>Pentapetalae</taxon>
        <taxon>asterids</taxon>
        <taxon>lamiids</taxon>
        <taxon>Gentianales</taxon>
        <taxon>Rubiaceae</taxon>
        <taxon>Cinchonoideae</taxon>
        <taxon>Cinchoneae</taxon>
        <taxon>Cinchona</taxon>
    </lineage>
</organism>
<protein>
    <recommendedName>
        <fullName evidence="2">Rhodanese domain-containing protein</fullName>
    </recommendedName>
</protein>
<keyword evidence="4" id="KW-1185">Reference proteome</keyword>
<evidence type="ECO:0000256" key="1">
    <source>
        <dbReference type="SAM" id="MobiDB-lite"/>
    </source>
</evidence>
<dbReference type="Proteomes" id="UP001630127">
    <property type="component" value="Unassembled WGS sequence"/>
</dbReference>
<evidence type="ECO:0000313" key="4">
    <source>
        <dbReference type="Proteomes" id="UP001630127"/>
    </source>
</evidence>
<dbReference type="PROSITE" id="PS50206">
    <property type="entry name" value="RHODANESE_3"/>
    <property type="match status" value="1"/>
</dbReference>
<dbReference type="Gene3D" id="3.40.250.10">
    <property type="entry name" value="Rhodanese-like domain"/>
    <property type="match status" value="1"/>
</dbReference>
<evidence type="ECO:0000259" key="2">
    <source>
        <dbReference type="PROSITE" id="PS50206"/>
    </source>
</evidence>
<dbReference type="SUPFAM" id="SSF52821">
    <property type="entry name" value="Rhodanese/Cell cycle control phosphatase"/>
    <property type="match status" value="1"/>
</dbReference>
<feature type="domain" description="Rhodanese" evidence="2">
    <location>
        <begin position="389"/>
        <end position="507"/>
    </location>
</feature>
<dbReference type="AlphaFoldDB" id="A0ABD2YHK0"/>
<feature type="region of interest" description="Disordered" evidence="1">
    <location>
        <begin position="627"/>
        <end position="663"/>
    </location>
</feature>
<dbReference type="InterPro" id="IPR036873">
    <property type="entry name" value="Rhodanese-like_dom_sf"/>
</dbReference>
<dbReference type="SMART" id="SM00450">
    <property type="entry name" value="RHOD"/>
    <property type="match status" value="1"/>
</dbReference>
<dbReference type="InterPro" id="IPR001763">
    <property type="entry name" value="Rhodanese-like_dom"/>
</dbReference>
<gene>
    <name evidence="3" type="ORF">ACH5RR_032252</name>
</gene>
<comment type="caution">
    <text evidence="3">The sequence shown here is derived from an EMBL/GenBank/DDBJ whole genome shotgun (WGS) entry which is preliminary data.</text>
</comment>
<feature type="compositionally biased region" description="Basic and acidic residues" evidence="1">
    <location>
        <begin position="652"/>
        <end position="663"/>
    </location>
</feature>
<dbReference type="InterPro" id="IPR044690">
    <property type="entry name" value="CAS_plant"/>
</dbReference>
<accession>A0ABD2YHK0</accession>
<dbReference type="EMBL" id="JBJUIK010000013">
    <property type="protein sequence ID" value="KAL3506870.1"/>
    <property type="molecule type" value="Genomic_DNA"/>
</dbReference>
<dbReference type="PANTHER" id="PTHR34209">
    <property type="entry name" value="RHODANESE/CELL CYCLE CONTROL PHOSPHATASE SUPERFAMILY PROTEIN"/>
    <property type="match status" value="1"/>
</dbReference>
<dbReference type="PANTHER" id="PTHR34209:SF3">
    <property type="entry name" value="RHODANESE_CELL CYCLE CONTROL PHOSPHATASE SUPERFAMILY PROTEIN"/>
    <property type="match status" value="1"/>
</dbReference>
<dbReference type="Pfam" id="PF00581">
    <property type="entry name" value="Rhodanese"/>
    <property type="match status" value="1"/>
</dbReference>
<evidence type="ECO:0000313" key="3">
    <source>
        <dbReference type="EMBL" id="KAL3506870.1"/>
    </source>
</evidence>
<proteinExistence type="predicted"/>
<name>A0ABD2YHK0_9GENT</name>